<dbReference type="PROSITE" id="PS00194">
    <property type="entry name" value="THIOREDOXIN_1"/>
    <property type="match status" value="1"/>
</dbReference>
<keyword evidence="6" id="KW-0676">Redox-active center</keyword>
<dbReference type="Pfam" id="PF21352">
    <property type="entry name" value="Zn_ribbon_Thio2"/>
    <property type="match status" value="1"/>
</dbReference>
<evidence type="ECO:0000256" key="1">
    <source>
        <dbReference type="ARBA" id="ARBA00008987"/>
    </source>
</evidence>
<protein>
    <recommendedName>
        <fullName evidence="7">Thioredoxin</fullName>
    </recommendedName>
</protein>
<dbReference type="PANTHER" id="PTHR45663">
    <property type="entry name" value="GEO12009P1"/>
    <property type="match status" value="1"/>
</dbReference>
<evidence type="ECO:0000256" key="2">
    <source>
        <dbReference type="ARBA" id="ARBA00022448"/>
    </source>
</evidence>
<dbReference type="InterPro" id="IPR005746">
    <property type="entry name" value="Thioredoxin"/>
</dbReference>
<dbReference type="InterPro" id="IPR049299">
    <property type="entry name" value="Thio2_N"/>
</dbReference>
<dbReference type="NCBIfam" id="NF008229">
    <property type="entry name" value="PRK10996.1"/>
    <property type="match status" value="1"/>
</dbReference>
<comment type="caution">
    <text evidence="9">The sequence shown here is derived from an EMBL/GenBank/DDBJ whole genome shotgun (WGS) entry which is preliminary data.</text>
</comment>
<name>A0ABV2EGC6_9CAUL</name>
<dbReference type="Gene3D" id="2.30.30.380">
    <property type="entry name" value="Zn-finger domain of Sec23/24"/>
    <property type="match status" value="1"/>
</dbReference>
<sequence length="147" mass="15978">MPDPVLVTCPACASINRIPEAKLDAAPKCGRCKAPLFQGQPIEVDEAAFNRHINRGSLPVIVDFWANWCGPCRAMAPAFKSAAAELEPHVRLLKVDTEAEPRLAGRLAIRSIPTLIAFRNGNEIARVAGAMDRTHLMAWVRQVLSAA</sequence>
<evidence type="ECO:0000313" key="10">
    <source>
        <dbReference type="Proteomes" id="UP001549110"/>
    </source>
</evidence>
<keyword evidence="4" id="KW-0249">Electron transport</keyword>
<dbReference type="Pfam" id="PF00085">
    <property type="entry name" value="Thioredoxin"/>
    <property type="match status" value="1"/>
</dbReference>
<evidence type="ECO:0000313" key="9">
    <source>
        <dbReference type="EMBL" id="MET3526002.1"/>
    </source>
</evidence>
<dbReference type="Proteomes" id="UP001549110">
    <property type="component" value="Unassembled WGS sequence"/>
</dbReference>
<evidence type="ECO:0000256" key="3">
    <source>
        <dbReference type="ARBA" id="ARBA00022723"/>
    </source>
</evidence>
<organism evidence="9 10">
    <name type="scientific">Phenylobacterium koreense</name>
    <dbReference type="NCBI Taxonomy" id="266125"/>
    <lineage>
        <taxon>Bacteria</taxon>
        <taxon>Pseudomonadati</taxon>
        <taxon>Pseudomonadota</taxon>
        <taxon>Alphaproteobacteria</taxon>
        <taxon>Caulobacterales</taxon>
        <taxon>Caulobacteraceae</taxon>
        <taxon>Phenylobacterium</taxon>
    </lineage>
</organism>
<dbReference type="SUPFAM" id="SSF52833">
    <property type="entry name" value="Thioredoxin-like"/>
    <property type="match status" value="1"/>
</dbReference>
<dbReference type="InterPro" id="IPR013766">
    <property type="entry name" value="Thioredoxin_domain"/>
</dbReference>
<keyword evidence="3" id="KW-0479">Metal-binding</keyword>
<keyword evidence="9" id="KW-0560">Oxidoreductase</keyword>
<dbReference type="CDD" id="cd02947">
    <property type="entry name" value="TRX_family"/>
    <property type="match status" value="1"/>
</dbReference>
<evidence type="ECO:0000259" key="8">
    <source>
        <dbReference type="PROSITE" id="PS51352"/>
    </source>
</evidence>
<comment type="similarity">
    <text evidence="1">Belongs to the thioredoxin family.</text>
</comment>
<accession>A0ABV2EGC6</accession>
<dbReference type="NCBIfam" id="TIGR01068">
    <property type="entry name" value="thioredoxin"/>
    <property type="match status" value="1"/>
</dbReference>
<dbReference type="GO" id="GO:0047134">
    <property type="term" value="F:protein-disulfide reductase [NAD(P)H] activity"/>
    <property type="evidence" value="ECO:0007669"/>
    <property type="project" value="UniProtKB-EC"/>
</dbReference>
<dbReference type="PANTHER" id="PTHR45663:SF11">
    <property type="entry name" value="GEO12009P1"/>
    <property type="match status" value="1"/>
</dbReference>
<feature type="domain" description="Thioredoxin" evidence="8">
    <location>
        <begin position="23"/>
        <end position="145"/>
    </location>
</feature>
<dbReference type="PROSITE" id="PS51352">
    <property type="entry name" value="THIOREDOXIN_2"/>
    <property type="match status" value="1"/>
</dbReference>
<reference evidence="9 10" key="1">
    <citation type="submission" date="2024-06" db="EMBL/GenBank/DDBJ databases">
        <title>Genomic Encyclopedia of Type Strains, Phase IV (KMG-IV): sequencing the most valuable type-strain genomes for metagenomic binning, comparative biology and taxonomic classification.</title>
        <authorList>
            <person name="Goeker M."/>
        </authorList>
    </citation>
    <scope>NUCLEOTIDE SEQUENCE [LARGE SCALE GENOMIC DNA]</scope>
    <source>
        <strain evidence="9 10">DSM 17809</strain>
    </source>
</reference>
<dbReference type="InterPro" id="IPR017937">
    <property type="entry name" value="Thioredoxin_CS"/>
</dbReference>
<evidence type="ECO:0000256" key="7">
    <source>
        <dbReference type="NCBIfam" id="TIGR01068"/>
    </source>
</evidence>
<keyword evidence="5" id="KW-1015">Disulfide bond</keyword>
<keyword evidence="10" id="KW-1185">Reference proteome</keyword>
<evidence type="ECO:0000256" key="4">
    <source>
        <dbReference type="ARBA" id="ARBA00022982"/>
    </source>
</evidence>
<dbReference type="Gene3D" id="3.40.30.10">
    <property type="entry name" value="Glutaredoxin"/>
    <property type="match status" value="1"/>
</dbReference>
<proteinExistence type="inferred from homology"/>
<gene>
    <name evidence="9" type="ORF">ABID41_001097</name>
</gene>
<dbReference type="RefSeq" id="WP_269628128.1">
    <property type="nucleotide sequence ID" value="NZ_JBEPLU010000001.1"/>
</dbReference>
<evidence type="ECO:0000256" key="6">
    <source>
        <dbReference type="ARBA" id="ARBA00023284"/>
    </source>
</evidence>
<keyword evidence="2" id="KW-0813">Transport</keyword>
<dbReference type="InterPro" id="IPR036249">
    <property type="entry name" value="Thioredoxin-like_sf"/>
</dbReference>
<dbReference type="EMBL" id="JBEPLU010000001">
    <property type="protein sequence ID" value="MET3526002.1"/>
    <property type="molecule type" value="Genomic_DNA"/>
</dbReference>
<evidence type="ECO:0000256" key="5">
    <source>
        <dbReference type="ARBA" id="ARBA00023157"/>
    </source>
</evidence>
<dbReference type="PRINTS" id="PR00421">
    <property type="entry name" value="THIOREDOXIN"/>
</dbReference>